<organism evidence="1 3">
    <name type="scientific">Thermoproteota archaeon</name>
    <dbReference type="NCBI Taxonomy" id="2056631"/>
    <lineage>
        <taxon>Archaea</taxon>
        <taxon>Thermoproteota</taxon>
    </lineage>
</organism>
<evidence type="ECO:0000313" key="1">
    <source>
        <dbReference type="EMBL" id="RZN56227.1"/>
    </source>
</evidence>
<proteinExistence type="predicted"/>
<reference evidence="2 4" key="1">
    <citation type="journal article" date="2019" name="Nat. Microbiol.">
        <title>Expanding anaerobic alkane metabolism in the domain of Archaea.</title>
        <authorList>
            <person name="Wang Y."/>
            <person name="Wegener G."/>
            <person name="Hou J."/>
            <person name="Wang F."/>
            <person name="Xiao X."/>
        </authorList>
    </citation>
    <scope>NUCLEOTIDE SEQUENCE [LARGE SCALE GENOMIC DNA]</scope>
    <source>
        <strain evidence="2">WYZ-LMO11</strain>
    </source>
</reference>
<evidence type="ECO:0000313" key="4">
    <source>
        <dbReference type="Proteomes" id="UP000317265"/>
    </source>
</evidence>
<sequence>MSENKIVGGIFTGSAKIGEMLDTFMQLTLTPQDITSPIALQMALSRIYETMTKTLTSGPKKRYIAEVRFTDSLGNPVVIGLDLGEKLPPFTSNEVKARILIELFEEQR</sequence>
<dbReference type="AlphaFoldDB" id="A0A520KFI6"/>
<evidence type="ECO:0000313" key="3">
    <source>
        <dbReference type="Proteomes" id="UP000316080"/>
    </source>
</evidence>
<protein>
    <submittedName>
        <fullName evidence="1">Uncharacterized protein</fullName>
    </submittedName>
</protein>
<dbReference type="Proteomes" id="UP000316080">
    <property type="component" value="Unassembled WGS sequence"/>
</dbReference>
<gene>
    <name evidence="2" type="ORF">DSO09_06215</name>
    <name evidence="1" type="ORF">EF809_03345</name>
</gene>
<dbReference type="EMBL" id="QNVI01000064">
    <property type="protein sequence ID" value="TDA37772.1"/>
    <property type="molecule type" value="Genomic_DNA"/>
</dbReference>
<dbReference type="Proteomes" id="UP000317265">
    <property type="component" value="Unassembled WGS sequence"/>
</dbReference>
<evidence type="ECO:0000313" key="2">
    <source>
        <dbReference type="EMBL" id="TDA37772.1"/>
    </source>
</evidence>
<dbReference type="EMBL" id="RXIH01000027">
    <property type="protein sequence ID" value="RZN56227.1"/>
    <property type="molecule type" value="Genomic_DNA"/>
</dbReference>
<accession>A0A520KFI6</accession>
<comment type="caution">
    <text evidence="1">The sequence shown here is derived from an EMBL/GenBank/DDBJ whole genome shotgun (WGS) entry which is preliminary data.</text>
</comment>
<reference evidence="1 3" key="2">
    <citation type="journal article" date="2019" name="Nat. Microbiol.">
        <title>Wide diversity of methane and short-chain alkane metabolisms in uncultured archaea.</title>
        <authorList>
            <person name="Borrel G."/>
            <person name="Adam P.S."/>
            <person name="McKay L.J."/>
            <person name="Chen L.X."/>
            <person name="Sierra-Garcia I.N."/>
            <person name="Sieber C.M."/>
            <person name="Letourneur Q."/>
            <person name="Ghozlane A."/>
            <person name="Andersen G.L."/>
            <person name="Li W.J."/>
            <person name="Hallam S.J."/>
            <person name="Muyzer G."/>
            <person name="de Oliveira V.M."/>
            <person name="Inskeep W.P."/>
            <person name="Banfield J.F."/>
            <person name="Gribaldo S."/>
        </authorList>
    </citation>
    <scope>NUCLEOTIDE SEQUENCE [LARGE SCALE GENOMIC DNA]</scope>
    <source>
        <strain evidence="1">Verst-YHS</strain>
    </source>
</reference>
<name>A0A520KFI6_9CREN</name>